<dbReference type="InParanoid" id="A0A2G5D9R5"/>
<organism evidence="2 3">
    <name type="scientific">Aquilegia coerulea</name>
    <name type="common">Rocky mountain columbine</name>
    <dbReference type="NCBI Taxonomy" id="218851"/>
    <lineage>
        <taxon>Eukaryota</taxon>
        <taxon>Viridiplantae</taxon>
        <taxon>Streptophyta</taxon>
        <taxon>Embryophyta</taxon>
        <taxon>Tracheophyta</taxon>
        <taxon>Spermatophyta</taxon>
        <taxon>Magnoliopsida</taxon>
        <taxon>Ranunculales</taxon>
        <taxon>Ranunculaceae</taxon>
        <taxon>Thalictroideae</taxon>
        <taxon>Aquilegia</taxon>
    </lineage>
</organism>
<evidence type="ECO:0000313" key="3">
    <source>
        <dbReference type="Proteomes" id="UP000230069"/>
    </source>
</evidence>
<evidence type="ECO:0000313" key="2">
    <source>
        <dbReference type="EMBL" id="PIA40250.1"/>
    </source>
</evidence>
<protein>
    <recommendedName>
        <fullName evidence="1">FBD domain-containing protein</fullName>
    </recommendedName>
</protein>
<dbReference type="EMBL" id="KZ305042">
    <property type="protein sequence ID" value="PIA40250.1"/>
    <property type="molecule type" value="Genomic_DNA"/>
</dbReference>
<reference evidence="2 3" key="1">
    <citation type="submission" date="2017-09" db="EMBL/GenBank/DDBJ databases">
        <title>WGS assembly of Aquilegia coerulea Goldsmith.</title>
        <authorList>
            <person name="Hodges S."/>
            <person name="Kramer E."/>
            <person name="Nordborg M."/>
            <person name="Tomkins J."/>
            <person name="Borevitz J."/>
            <person name="Derieg N."/>
            <person name="Yan J."/>
            <person name="Mihaltcheva S."/>
            <person name="Hayes R.D."/>
            <person name="Rokhsar D."/>
        </authorList>
    </citation>
    <scope>NUCLEOTIDE SEQUENCE [LARGE SCALE GENOMIC DNA]</scope>
    <source>
        <strain evidence="3">cv. Goldsmith</strain>
    </source>
</reference>
<evidence type="ECO:0000259" key="1">
    <source>
        <dbReference type="SMART" id="SM00579"/>
    </source>
</evidence>
<feature type="domain" description="FBD" evidence="1">
    <location>
        <begin position="1"/>
        <end position="71"/>
    </location>
</feature>
<proteinExistence type="predicted"/>
<dbReference type="InterPro" id="IPR006566">
    <property type="entry name" value="FBD"/>
</dbReference>
<gene>
    <name evidence="2" type="ORF">AQUCO_02500149v1</name>
</gene>
<dbReference type="OrthoDB" id="1930581at2759"/>
<dbReference type="Pfam" id="PF08387">
    <property type="entry name" value="FBD"/>
    <property type="match status" value="1"/>
</dbReference>
<sequence length="100" mass="11675">MLKQLRSVEIKSFEGSEFELALVRFLLQNADVLEKMNLLLSENYHTFTCLSIKEKIRGFATASQYAAVSVLKIYSVRDLLAWQWGKAKYERNSRREPTQQ</sequence>
<dbReference type="Proteomes" id="UP000230069">
    <property type="component" value="Unassembled WGS sequence"/>
</dbReference>
<accession>A0A2G5D9R5</accession>
<dbReference type="AlphaFoldDB" id="A0A2G5D9R5"/>
<dbReference type="SMART" id="SM00579">
    <property type="entry name" value="FBD"/>
    <property type="match status" value="1"/>
</dbReference>
<keyword evidence="3" id="KW-1185">Reference proteome</keyword>
<name>A0A2G5D9R5_AQUCA</name>